<dbReference type="InterPro" id="IPR001753">
    <property type="entry name" value="Enoyl-CoA_hydra/iso"/>
</dbReference>
<dbReference type="PANTHER" id="PTHR43684:SF4">
    <property type="entry name" value="ENOYL-COA HYDRATASE_ISOMERASE FAMILY PROTEIN (AFU_ORTHOLOGUE AFUA_1G01890)"/>
    <property type="match status" value="1"/>
</dbReference>
<evidence type="ECO:0000256" key="1">
    <source>
        <dbReference type="ARBA" id="ARBA00005254"/>
    </source>
</evidence>
<sequence>MAALEPSVYEAIRWDVADRILTITLNRPDKLNAFTVRMADELVDAFERASDDAAIRAIVVTGAGKAFCAGMDLSEVNPTGNVFGLDEAMKPTLEDLEQRSDHPAILSGVRDTGGRVVLAIFNCKKPVIAAVNGVSVGVGATMQLAMDIRLASQKARFGFVFGKIGIVPDACSSWFLPKVVGIAKALEWTYTAEIFGADEALRSGLVKEVLAPEDLLARAYELAGILANERSPMSTALIRQMMYRNSGEPSPWQAHKIESLAMFYASQRDGKEGVRSFNEKRAPHFTDDTSQMPDFYPWWDEPNG</sequence>
<dbReference type="Gene3D" id="3.90.226.10">
    <property type="entry name" value="2-enoyl-CoA Hydratase, Chain A, domain 1"/>
    <property type="match status" value="1"/>
</dbReference>
<dbReference type="RefSeq" id="WP_209334576.1">
    <property type="nucleotide sequence ID" value="NZ_JAGIYY010000002.1"/>
</dbReference>
<comment type="similarity">
    <text evidence="1">Belongs to the enoyl-CoA hydratase/isomerase family.</text>
</comment>
<dbReference type="PANTHER" id="PTHR43684">
    <property type="match status" value="1"/>
</dbReference>
<reference evidence="2" key="1">
    <citation type="submission" date="2021-03" db="EMBL/GenBank/DDBJ databases">
        <title>Genome sequencing and assembly of Tianweitania sediminis.</title>
        <authorList>
            <person name="Chhetri G."/>
        </authorList>
    </citation>
    <scope>NUCLEOTIDE SEQUENCE</scope>
    <source>
        <strain evidence="2">Z8</strain>
    </source>
</reference>
<dbReference type="InterPro" id="IPR051053">
    <property type="entry name" value="ECH/Chromodomain_protein"/>
</dbReference>
<dbReference type="AlphaFoldDB" id="A0A8J7R1N6"/>
<protein>
    <submittedName>
        <fullName evidence="2">Crotonase/enoyl-CoA hydratase family protein</fullName>
    </submittedName>
</protein>
<comment type="caution">
    <text evidence="2">The sequence shown here is derived from an EMBL/GenBank/DDBJ whole genome shotgun (WGS) entry which is preliminary data.</text>
</comment>
<name>A0A8J7R1N6_9HYPH</name>
<dbReference type="Pfam" id="PF00378">
    <property type="entry name" value="ECH_1"/>
    <property type="match status" value="2"/>
</dbReference>
<evidence type="ECO:0000313" key="2">
    <source>
        <dbReference type="EMBL" id="MBP0438541.1"/>
    </source>
</evidence>
<dbReference type="EMBL" id="JAGIYY010000002">
    <property type="protein sequence ID" value="MBP0438541.1"/>
    <property type="molecule type" value="Genomic_DNA"/>
</dbReference>
<dbReference type="GO" id="GO:0003824">
    <property type="term" value="F:catalytic activity"/>
    <property type="evidence" value="ECO:0007669"/>
    <property type="project" value="UniProtKB-ARBA"/>
</dbReference>
<evidence type="ECO:0000313" key="3">
    <source>
        <dbReference type="Proteomes" id="UP000666240"/>
    </source>
</evidence>
<organism evidence="2 3">
    <name type="scientific">Tianweitania sediminis</name>
    <dbReference type="NCBI Taxonomy" id="1502156"/>
    <lineage>
        <taxon>Bacteria</taxon>
        <taxon>Pseudomonadati</taxon>
        <taxon>Pseudomonadota</taxon>
        <taxon>Alphaproteobacteria</taxon>
        <taxon>Hyphomicrobiales</taxon>
        <taxon>Phyllobacteriaceae</taxon>
        <taxon>Tianweitania</taxon>
    </lineage>
</organism>
<dbReference type="CDD" id="cd06558">
    <property type="entry name" value="crotonase-like"/>
    <property type="match status" value="1"/>
</dbReference>
<dbReference type="SUPFAM" id="SSF52096">
    <property type="entry name" value="ClpP/crotonase"/>
    <property type="match status" value="1"/>
</dbReference>
<keyword evidence="3" id="KW-1185">Reference proteome</keyword>
<dbReference type="InterPro" id="IPR029045">
    <property type="entry name" value="ClpP/crotonase-like_dom_sf"/>
</dbReference>
<dbReference type="Proteomes" id="UP000666240">
    <property type="component" value="Unassembled WGS sequence"/>
</dbReference>
<dbReference type="NCBIfam" id="NF006109">
    <property type="entry name" value="PRK08260.1"/>
    <property type="match status" value="1"/>
</dbReference>
<accession>A0A8J7R1N6</accession>
<gene>
    <name evidence="2" type="ORF">J5Y06_07770</name>
</gene>
<proteinExistence type="inferred from homology"/>